<dbReference type="GO" id="GO:0008760">
    <property type="term" value="F:UDP-N-acetylglucosamine 1-carboxyvinyltransferase activity"/>
    <property type="evidence" value="ECO:0007669"/>
    <property type="project" value="UniProtKB-UniRule"/>
</dbReference>
<keyword evidence="15" id="KW-1185">Reference proteome</keyword>
<keyword evidence="7 12" id="KW-0573">Peptidoglycan synthesis</keyword>
<evidence type="ECO:0000256" key="1">
    <source>
        <dbReference type="ARBA" id="ARBA00004496"/>
    </source>
</evidence>
<dbReference type="SUPFAM" id="SSF55205">
    <property type="entry name" value="EPT/RTPC-like"/>
    <property type="match status" value="1"/>
</dbReference>
<organism evidence="14 15">
    <name type="scientific">Moryella indoligenes</name>
    <dbReference type="NCBI Taxonomy" id="371674"/>
    <lineage>
        <taxon>Bacteria</taxon>
        <taxon>Bacillati</taxon>
        <taxon>Bacillota</taxon>
        <taxon>Clostridia</taxon>
        <taxon>Lachnospirales</taxon>
        <taxon>Lachnospiraceae</taxon>
        <taxon>Moryella</taxon>
    </lineage>
</organism>
<dbReference type="PANTHER" id="PTHR43783">
    <property type="entry name" value="UDP-N-ACETYLGLUCOSAMINE 1-CARBOXYVINYLTRANSFERASE"/>
    <property type="match status" value="1"/>
</dbReference>
<comment type="pathway">
    <text evidence="2 12">Cell wall biogenesis; peptidoglycan biosynthesis.</text>
</comment>
<comment type="function">
    <text evidence="12">Cell wall formation. Adds enolpyruvyl to UDP-N-acetylglucosamine.</text>
</comment>
<keyword evidence="5 12" id="KW-0808">Transferase</keyword>
<keyword evidence="8 12" id="KW-0131">Cell cycle</keyword>
<evidence type="ECO:0000256" key="10">
    <source>
        <dbReference type="ARBA" id="ARBA00038367"/>
    </source>
</evidence>
<accession>A0AAE3V843</accession>
<dbReference type="InterPro" id="IPR050068">
    <property type="entry name" value="MurA_subfamily"/>
</dbReference>
<dbReference type="InterPro" id="IPR001986">
    <property type="entry name" value="Enolpyruvate_Tfrase_dom"/>
</dbReference>
<dbReference type="NCBIfam" id="NF009470">
    <property type="entry name" value="PRK12830.1"/>
    <property type="match status" value="1"/>
</dbReference>
<evidence type="ECO:0000256" key="4">
    <source>
        <dbReference type="ARBA" id="ARBA00022618"/>
    </source>
</evidence>
<evidence type="ECO:0000256" key="7">
    <source>
        <dbReference type="ARBA" id="ARBA00022984"/>
    </source>
</evidence>
<dbReference type="GO" id="GO:0019277">
    <property type="term" value="P:UDP-N-acetylgalactosamine biosynthetic process"/>
    <property type="evidence" value="ECO:0007669"/>
    <property type="project" value="InterPro"/>
</dbReference>
<keyword evidence="6 12" id="KW-0133">Cell shape</keyword>
<feature type="domain" description="Enolpyruvate transferase" evidence="13">
    <location>
        <begin position="7"/>
        <end position="406"/>
    </location>
</feature>
<dbReference type="HAMAP" id="MF_00111">
    <property type="entry name" value="MurA"/>
    <property type="match status" value="1"/>
</dbReference>
<evidence type="ECO:0000256" key="9">
    <source>
        <dbReference type="ARBA" id="ARBA00023316"/>
    </source>
</evidence>
<dbReference type="PANTHER" id="PTHR43783:SF2">
    <property type="entry name" value="UDP-N-ACETYLGLUCOSAMINE 1-CARBOXYVINYLTRANSFERASE 2"/>
    <property type="match status" value="1"/>
</dbReference>
<feature type="binding site" evidence="12">
    <location>
        <begin position="122"/>
        <end position="126"/>
    </location>
    <ligand>
        <name>UDP-N-acetyl-alpha-D-glucosamine</name>
        <dbReference type="ChEBI" id="CHEBI:57705"/>
    </ligand>
</feature>
<evidence type="ECO:0000256" key="2">
    <source>
        <dbReference type="ARBA" id="ARBA00004752"/>
    </source>
</evidence>
<keyword evidence="9 12" id="KW-0961">Cell wall biogenesis/degradation</keyword>
<feature type="binding site" evidence="12">
    <location>
        <position position="93"/>
    </location>
    <ligand>
        <name>UDP-N-acetyl-alpha-D-glucosamine</name>
        <dbReference type="ChEBI" id="CHEBI:57705"/>
    </ligand>
</feature>
<dbReference type="Gene3D" id="3.65.10.10">
    <property type="entry name" value="Enolpyruvate transferase domain"/>
    <property type="match status" value="2"/>
</dbReference>
<feature type="active site" description="Proton donor" evidence="12">
    <location>
        <position position="117"/>
    </location>
</feature>
<proteinExistence type="inferred from homology"/>
<evidence type="ECO:0000256" key="6">
    <source>
        <dbReference type="ARBA" id="ARBA00022960"/>
    </source>
</evidence>
<evidence type="ECO:0000256" key="5">
    <source>
        <dbReference type="ARBA" id="ARBA00022679"/>
    </source>
</evidence>
<evidence type="ECO:0000256" key="3">
    <source>
        <dbReference type="ARBA" id="ARBA00022490"/>
    </source>
</evidence>
<keyword evidence="3 12" id="KW-0963">Cytoplasm</keyword>
<evidence type="ECO:0000313" key="15">
    <source>
        <dbReference type="Proteomes" id="UP001241537"/>
    </source>
</evidence>
<feature type="binding site" evidence="12">
    <location>
        <position position="305"/>
    </location>
    <ligand>
        <name>UDP-N-acetyl-alpha-D-glucosamine</name>
        <dbReference type="ChEBI" id="CHEBI:57705"/>
    </ligand>
</feature>
<evidence type="ECO:0000256" key="12">
    <source>
        <dbReference type="HAMAP-Rule" id="MF_00111"/>
    </source>
</evidence>
<evidence type="ECO:0000313" key="14">
    <source>
        <dbReference type="EMBL" id="MDQ0151357.1"/>
    </source>
</evidence>
<dbReference type="Proteomes" id="UP001241537">
    <property type="component" value="Unassembled WGS sequence"/>
</dbReference>
<dbReference type="GO" id="GO:0009252">
    <property type="term" value="P:peptidoglycan biosynthetic process"/>
    <property type="evidence" value="ECO:0007669"/>
    <property type="project" value="UniProtKB-UniRule"/>
</dbReference>
<dbReference type="EMBL" id="JAUSTO010000001">
    <property type="protein sequence ID" value="MDQ0151357.1"/>
    <property type="molecule type" value="Genomic_DNA"/>
</dbReference>
<dbReference type="GO" id="GO:0071555">
    <property type="term" value="P:cell wall organization"/>
    <property type="evidence" value="ECO:0007669"/>
    <property type="project" value="UniProtKB-KW"/>
</dbReference>
<dbReference type="Pfam" id="PF00275">
    <property type="entry name" value="EPSP_synthase"/>
    <property type="match status" value="1"/>
</dbReference>
<dbReference type="GO" id="GO:0005737">
    <property type="term" value="C:cytoplasm"/>
    <property type="evidence" value="ECO:0007669"/>
    <property type="project" value="UniProtKB-SubCell"/>
</dbReference>
<comment type="caution">
    <text evidence="12">Lacks conserved residue(s) required for the propagation of feature annotation.</text>
</comment>
<gene>
    <name evidence="12" type="primary">murA</name>
    <name evidence="14" type="ORF">J2S20_000031</name>
</gene>
<name>A0AAE3V843_9FIRM</name>
<comment type="caution">
    <text evidence="14">The sequence shown here is derived from an EMBL/GenBank/DDBJ whole genome shotgun (WGS) entry which is preliminary data.</text>
</comment>
<evidence type="ECO:0000259" key="13">
    <source>
        <dbReference type="Pfam" id="PF00275"/>
    </source>
</evidence>
<comment type="subcellular location">
    <subcellularLocation>
        <location evidence="1 12">Cytoplasm</location>
    </subcellularLocation>
</comment>
<feature type="binding site" evidence="12">
    <location>
        <begin position="22"/>
        <end position="23"/>
    </location>
    <ligand>
        <name>phosphoenolpyruvate</name>
        <dbReference type="ChEBI" id="CHEBI:58702"/>
    </ligand>
</feature>
<evidence type="ECO:0000256" key="8">
    <source>
        <dbReference type="ARBA" id="ARBA00023306"/>
    </source>
</evidence>
<dbReference type="RefSeq" id="WP_106612367.1">
    <property type="nucleotide sequence ID" value="NZ_JAUSTO010000001.1"/>
</dbReference>
<feature type="binding site" evidence="12">
    <location>
        <position position="327"/>
    </location>
    <ligand>
        <name>UDP-N-acetyl-alpha-D-glucosamine</name>
        <dbReference type="ChEBI" id="CHEBI:57705"/>
    </ligand>
</feature>
<sequence length="430" mass="46257">MAQYIMRGGNPLVGEVTVSGAKNAALGILAAAVMTDEPVRIENLPDVRDINVMLDAIREIGARIERIDRHTVNIDASSVDEVCVESDNMKRIRASYYLIGALLGKYRKADVPMPGGCDIGSRPIDQHLKGFRALGADCQVMNGRVVAGAKELAGSHIFLDIVSVGATINIMMAAALSRGRTIIENAAKEPHIVDVANFLNSMGADIKGAGTDVIRIRGVERFHGTTYSIIPDQIEAGTFMFAAAITRGDIMVKNLIPKHMEAISAKLIEMGCEILEFDDSIRVVGTARLRPTNVKTLPYPGFPTDMQPQAGTALALSRGTSVVIESIFESRFRYVDELARMGATIKVEGNTAIITGVEKLSGAPIRACDLRAGAALVLAGLSAEGITTVSDIQYIQRGYEHFEEKLKGLGAEIALVNDEREAQKFMLCAV</sequence>
<reference evidence="14" key="1">
    <citation type="submission" date="2023-07" db="EMBL/GenBank/DDBJ databases">
        <title>Genomic Encyclopedia of Type Strains, Phase IV (KMG-IV): sequencing the most valuable type-strain genomes for metagenomic binning, comparative biology and taxonomic classification.</title>
        <authorList>
            <person name="Goeker M."/>
        </authorList>
    </citation>
    <scope>NUCLEOTIDE SEQUENCE</scope>
    <source>
        <strain evidence="14">DSM 19659</strain>
    </source>
</reference>
<dbReference type="GO" id="GO:0051301">
    <property type="term" value="P:cell division"/>
    <property type="evidence" value="ECO:0007669"/>
    <property type="project" value="UniProtKB-KW"/>
</dbReference>
<dbReference type="NCBIfam" id="NF006873">
    <property type="entry name" value="PRK09369.1"/>
    <property type="match status" value="1"/>
</dbReference>
<keyword evidence="12" id="KW-0670">Pyruvate</keyword>
<comment type="catalytic activity">
    <reaction evidence="11 12">
        <text>phosphoenolpyruvate + UDP-N-acetyl-alpha-D-glucosamine = UDP-N-acetyl-3-O-(1-carboxyvinyl)-alpha-D-glucosamine + phosphate</text>
        <dbReference type="Rhea" id="RHEA:18681"/>
        <dbReference type="ChEBI" id="CHEBI:43474"/>
        <dbReference type="ChEBI" id="CHEBI:57705"/>
        <dbReference type="ChEBI" id="CHEBI:58702"/>
        <dbReference type="ChEBI" id="CHEBI:68483"/>
        <dbReference type="EC" id="2.5.1.7"/>
    </reaction>
</comment>
<protein>
    <recommendedName>
        <fullName evidence="12">UDP-N-acetylglucosamine 1-carboxyvinyltransferase</fullName>
        <ecNumber evidence="12">2.5.1.7</ecNumber>
    </recommendedName>
    <alternativeName>
        <fullName evidence="12">Enoylpyruvate transferase</fullName>
    </alternativeName>
    <alternativeName>
        <fullName evidence="12">UDP-N-acetylglucosamine enolpyruvyl transferase</fullName>
        <shortName evidence="12">EPT</shortName>
    </alternativeName>
</protein>
<dbReference type="InterPro" id="IPR013792">
    <property type="entry name" value="RNA3'P_cycl/enolpyr_Trfase_a/b"/>
</dbReference>
<dbReference type="EC" id="2.5.1.7" evidence="12"/>
<dbReference type="NCBIfam" id="TIGR01072">
    <property type="entry name" value="murA"/>
    <property type="match status" value="1"/>
</dbReference>
<dbReference type="CDD" id="cd01555">
    <property type="entry name" value="UdpNAET"/>
    <property type="match status" value="1"/>
</dbReference>
<dbReference type="InterPro" id="IPR005750">
    <property type="entry name" value="UDP_GlcNAc_COvinyl_MurA"/>
</dbReference>
<dbReference type="AlphaFoldDB" id="A0AAE3V843"/>
<dbReference type="GO" id="GO:0008360">
    <property type="term" value="P:regulation of cell shape"/>
    <property type="evidence" value="ECO:0007669"/>
    <property type="project" value="UniProtKB-KW"/>
</dbReference>
<keyword evidence="4 12" id="KW-0132">Cell division</keyword>
<feature type="modified residue" description="2-(S-cysteinyl)pyruvic acid O-phosphothioketal" evidence="12">
    <location>
        <position position="117"/>
    </location>
</feature>
<dbReference type="FunFam" id="3.65.10.10:FF:000001">
    <property type="entry name" value="UDP-N-acetylglucosamine 1-carboxyvinyltransferase"/>
    <property type="match status" value="1"/>
</dbReference>
<comment type="similarity">
    <text evidence="10 12">Belongs to the EPSP synthase family. MurA subfamily.</text>
</comment>
<dbReference type="InterPro" id="IPR036968">
    <property type="entry name" value="Enolpyruvate_Tfrase_sf"/>
</dbReference>
<evidence type="ECO:0000256" key="11">
    <source>
        <dbReference type="ARBA" id="ARBA00047527"/>
    </source>
</evidence>